<feature type="domain" description="G-protein coupled receptors family 1 profile" evidence="8">
    <location>
        <begin position="23"/>
        <end position="276"/>
    </location>
</feature>
<keyword evidence="5" id="KW-0297">G-protein coupled receptor</keyword>
<evidence type="ECO:0000313" key="10">
    <source>
        <dbReference type="Proteomes" id="UP001163046"/>
    </source>
</evidence>
<dbReference type="Gene3D" id="1.20.1070.10">
    <property type="entry name" value="Rhodopsin 7-helix transmembrane proteins"/>
    <property type="match status" value="1"/>
</dbReference>
<comment type="similarity">
    <text evidence="5">Belongs to the G-protein coupled receptor 1 family.</text>
</comment>
<reference evidence="9" key="1">
    <citation type="submission" date="2023-01" db="EMBL/GenBank/DDBJ databases">
        <title>Genome assembly of the deep-sea coral Lophelia pertusa.</title>
        <authorList>
            <person name="Herrera S."/>
            <person name="Cordes E."/>
        </authorList>
    </citation>
    <scope>NUCLEOTIDE SEQUENCE</scope>
    <source>
        <strain evidence="9">USNM1676648</strain>
        <tissue evidence="9">Polyp</tissue>
    </source>
</reference>
<dbReference type="FunFam" id="1.20.1070.10:FF:000368">
    <property type="entry name" value="Predicted protein"/>
    <property type="match status" value="1"/>
</dbReference>
<keyword evidence="2 5" id="KW-0812">Transmembrane</keyword>
<evidence type="ECO:0000256" key="6">
    <source>
        <dbReference type="SAM" id="MobiDB-lite"/>
    </source>
</evidence>
<protein>
    <recommendedName>
        <fullName evidence="8">G-protein coupled receptors family 1 profile domain-containing protein</fullName>
    </recommendedName>
</protein>
<dbReference type="AlphaFoldDB" id="A0A9X0CGU9"/>
<evidence type="ECO:0000256" key="3">
    <source>
        <dbReference type="ARBA" id="ARBA00022989"/>
    </source>
</evidence>
<organism evidence="9 10">
    <name type="scientific">Desmophyllum pertusum</name>
    <dbReference type="NCBI Taxonomy" id="174260"/>
    <lineage>
        <taxon>Eukaryota</taxon>
        <taxon>Metazoa</taxon>
        <taxon>Cnidaria</taxon>
        <taxon>Anthozoa</taxon>
        <taxon>Hexacorallia</taxon>
        <taxon>Scleractinia</taxon>
        <taxon>Caryophylliina</taxon>
        <taxon>Caryophylliidae</taxon>
        <taxon>Desmophyllum</taxon>
    </lineage>
</organism>
<evidence type="ECO:0000313" key="9">
    <source>
        <dbReference type="EMBL" id="KAJ7340104.1"/>
    </source>
</evidence>
<dbReference type="InterPro" id="IPR017452">
    <property type="entry name" value="GPCR_Rhodpsn_7TM"/>
</dbReference>
<keyword evidence="10" id="KW-1185">Reference proteome</keyword>
<dbReference type="PROSITE" id="PS00237">
    <property type="entry name" value="G_PROTEIN_RECEP_F1_1"/>
    <property type="match status" value="1"/>
</dbReference>
<dbReference type="PANTHER" id="PTHR45698">
    <property type="entry name" value="TRACE AMINE-ASSOCIATED RECEPTOR 19N-RELATED"/>
    <property type="match status" value="1"/>
</dbReference>
<name>A0A9X0CGU9_9CNID</name>
<dbReference type="OrthoDB" id="5955060at2759"/>
<feature type="transmembrane region" description="Helical" evidence="7">
    <location>
        <begin position="44"/>
        <end position="65"/>
    </location>
</feature>
<comment type="subcellular location">
    <subcellularLocation>
        <location evidence="1">Membrane</location>
    </subcellularLocation>
</comment>
<dbReference type="PRINTS" id="PR00237">
    <property type="entry name" value="GPCRRHODOPSN"/>
</dbReference>
<evidence type="ECO:0000256" key="1">
    <source>
        <dbReference type="ARBA" id="ARBA00004370"/>
    </source>
</evidence>
<dbReference type="Pfam" id="PF00001">
    <property type="entry name" value="7tm_1"/>
    <property type="match status" value="1"/>
</dbReference>
<dbReference type="PROSITE" id="PS50262">
    <property type="entry name" value="G_PROTEIN_RECEP_F1_2"/>
    <property type="match status" value="1"/>
</dbReference>
<dbReference type="Proteomes" id="UP001163046">
    <property type="component" value="Unassembled WGS sequence"/>
</dbReference>
<dbReference type="CDD" id="cd00637">
    <property type="entry name" value="7tm_classA_rhodopsin-like"/>
    <property type="match status" value="1"/>
</dbReference>
<dbReference type="InterPro" id="IPR000276">
    <property type="entry name" value="GPCR_Rhodpsn"/>
</dbReference>
<evidence type="ECO:0000256" key="7">
    <source>
        <dbReference type="SAM" id="Phobius"/>
    </source>
</evidence>
<sequence>MSESVDLALVSLFSIIGIICLTFNVLVCVVIYRSKSLRIPMNNLIFNLAISDFLIGLFILPRHVLFSKPAFRHPSDTTGDYFCKFITGSGVLWTSSTASGFLLIAIAVERYTSIMIQNRRAPLTTSHIKGVVAFCWAAGFAANLPTLIVFAYDEDADFCVENWPSWVSAKAYVMCIFFLGTSSVIVMFVLYSKVIYTLWNRQKRATEISQAARLRARKNITKLLVVVTFIHTVCRLPNYTTYLLAYYAPSVSYGSNMYNFTVLLILINSAVHPFMLCWNMQGFRRPLVVLFCCCQANRVFTEPEPSHVRSSQARGSTFHLRTQEGAADAATH</sequence>
<feature type="transmembrane region" description="Helical" evidence="7">
    <location>
        <begin position="128"/>
        <end position="151"/>
    </location>
</feature>
<dbReference type="EMBL" id="MU827778">
    <property type="protein sequence ID" value="KAJ7340104.1"/>
    <property type="molecule type" value="Genomic_DNA"/>
</dbReference>
<evidence type="ECO:0000256" key="5">
    <source>
        <dbReference type="RuleBase" id="RU000688"/>
    </source>
</evidence>
<feature type="transmembrane region" description="Helical" evidence="7">
    <location>
        <begin position="12"/>
        <end position="32"/>
    </location>
</feature>
<feature type="transmembrane region" description="Helical" evidence="7">
    <location>
        <begin position="258"/>
        <end position="278"/>
    </location>
</feature>
<keyword evidence="3 7" id="KW-1133">Transmembrane helix</keyword>
<keyword evidence="5" id="KW-0807">Transducer</keyword>
<proteinExistence type="inferred from homology"/>
<feature type="region of interest" description="Disordered" evidence="6">
    <location>
        <begin position="305"/>
        <end position="332"/>
    </location>
</feature>
<accession>A0A9X0CGU9</accession>
<keyword evidence="5" id="KW-0675">Receptor</keyword>
<dbReference type="SUPFAM" id="SSF81321">
    <property type="entry name" value="Family A G protein-coupled receptor-like"/>
    <property type="match status" value="1"/>
</dbReference>
<dbReference type="GO" id="GO:0004930">
    <property type="term" value="F:G protein-coupled receptor activity"/>
    <property type="evidence" value="ECO:0007669"/>
    <property type="project" value="UniProtKB-KW"/>
</dbReference>
<feature type="transmembrane region" description="Helical" evidence="7">
    <location>
        <begin position="171"/>
        <end position="199"/>
    </location>
</feature>
<comment type="caution">
    <text evidence="9">The sequence shown here is derived from an EMBL/GenBank/DDBJ whole genome shotgun (WGS) entry which is preliminary data.</text>
</comment>
<evidence type="ECO:0000256" key="4">
    <source>
        <dbReference type="ARBA" id="ARBA00023136"/>
    </source>
</evidence>
<evidence type="ECO:0000256" key="2">
    <source>
        <dbReference type="ARBA" id="ARBA00022692"/>
    </source>
</evidence>
<feature type="transmembrane region" description="Helical" evidence="7">
    <location>
        <begin position="85"/>
        <end position="108"/>
    </location>
</feature>
<feature type="transmembrane region" description="Helical" evidence="7">
    <location>
        <begin position="220"/>
        <end position="238"/>
    </location>
</feature>
<gene>
    <name evidence="9" type="ORF">OS493_002830</name>
</gene>
<keyword evidence="4 7" id="KW-0472">Membrane</keyword>
<dbReference type="GO" id="GO:0016020">
    <property type="term" value="C:membrane"/>
    <property type="evidence" value="ECO:0007669"/>
    <property type="project" value="UniProtKB-SubCell"/>
</dbReference>
<dbReference type="PANTHER" id="PTHR45698:SF1">
    <property type="entry name" value="TRACE AMINE-ASSOCIATED RECEPTOR 13C-LIKE"/>
    <property type="match status" value="1"/>
</dbReference>
<evidence type="ECO:0000259" key="8">
    <source>
        <dbReference type="PROSITE" id="PS50262"/>
    </source>
</evidence>